<dbReference type="PANTHER" id="PTHR46865">
    <property type="entry name" value="OXIDOREDUCTASE-RELATED"/>
    <property type="match status" value="1"/>
</dbReference>
<dbReference type="OrthoDB" id="3356051at2"/>
<name>A0A5C4V4M2_9ACTN</name>
<proteinExistence type="predicted"/>
<dbReference type="SUPFAM" id="SSF51905">
    <property type="entry name" value="FAD/NAD(P)-binding domain"/>
    <property type="match status" value="1"/>
</dbReference>
<keyword evidence="3" id="KW-1185">Reference proteome</keyword>
<dbReference type="Gene3D" id="3.30.9.10">
    <property type="entry name" value="D-Amino Acid Oxidase, subunit A, domain 2"/>
    <property type="match status" value="1"/>
</dbReference>
<dbReference type="RefSeq" id="WP_139644037.1">
    <property type="nucleotide sequence ID" value="NZ_BAAAZS010000058.1"/>
</dbReference>
<feature type="domain" description="FAD-binding" evidence="1">
    <location>
        <begin position="2"/>
        <end position="314"/>
    </location>
</feature>
<dbReference type="PRINTS" id="PR00420">
    <property type="entry name" value="RNGMNOXGNASE"/>
</dbReference>
<dbReference type="AlphaFoldDB" id="A0A5C4V4M2"/>
<dbReference type="EMBL" id="VDGT01000007">
    <property type="protein sequence ID" value="TNM30605.1"/>
    <property type="molecule type" value="Genomic_DNA"/>
</dbReference>
<evidence type="ECO:0000313" key="2">
    <source>
        <dbReference type="EMBL" id="TNM30605.1"/>
    </source>
</evidence>
<accession>A0A5C4V4M2</accession>
<reference evidence="2 3" key="1">
    <citation type="submission" date="2019-06" db="EMBL/GenBank/DDBJ databases">
        <title>Draft genome of Streptomyces sedi sp. JCM16909.</title>
        <authorList>
            <person name="Klykleung N."/>
            <person name="Tanasupawat S."/>
            <person name="Kudo T."/>
            <person name="Yuki M."/>
            <person name="Ohkuma M."/>
        </authorList>
    </citation>
    <scope>NUCLEOTIDE SEQUENCE [LARGE SCALE GENOMIC DNA]</scope>
    <source>
        <strain evidence="2 3">JCM 16909</strain>
    </source>
</reference>
<dbReference type="PANTHER" id="PTHR46865:SF2">
    <property type="entry name" value="MONOOXYGENASE"/>
    <property type="match status" value="1"/>
</dbReference>
<organism evidence="2 3">
    <name type="scientific">Streptomyces sedi</name>
    <dbReference type="NCBI Taxonomy" id="555059"/>
    <lineage>
        <taxon>Bacteria</taxon>
        <taxon>Bacillati</taxon>
        <taxon>Actinomycetota</taxon>
        <taxon>Actinomycetes</taxon>
        <taxon>Kitasatosporales</taxon>
        <taxon>Streptomycetaceae</taxon>
        <taxon>Streptomyces</taxon>
    </lineage>
</organism>
<sequence>MKILVSGAGVAGLACARELAVRGHDITVVERAPRLRVTGTPIDIRGDAIEAVERMGLLAEARRHRVRMSEAVRFVDAEGTPVARIPMSEVSDSDDDIELLRGDLVRLLAGALPAGVAIRFGDAIESLGNAGDDEGVDARLASGDTGRYDLVIGADGQHSAVRGLLFGPEEKHARHLGVYLALAALPDEPDAGGPNAIHNVPGRMAGVFRYGGGAVAVFQFRSESTDLDRRDLDGQKRALLDAFDGHRSWRIPELLEAARADPEFFLTPAAQIHLPAWHRGRAVLVGDAGHCAAYLSGRGTSLALTGARFLAEELERAGGDHTHAFPRYERRQRPYVDFAQDSVHGGRDRIVPATWADIAARDEALRAAGAGAP</sequence>
<gene>
    <name evidence="2" type="ORF">FH715_11420</name>
</gene>
<dbReference type="Pfam" id="PF01494">
    <property type="entry name" value="FAD_binding_3"/>
    <property type="match status" value="1"/>
</dbReference>
<dbReference type="InterPro" id="IPR036188">
    <property type="entry name" value="FAD/NAD-bd_sf"/>
</dbReference>
<dbReference type="InterPro" id="IPR002938">
    <property type="entry name" value="FAD-bd"/>
</dbReference>
<dbReference type="PROSITE" id="PS51257">
    <property type="entry name" value="PROKAR_LIPOPROTEIN"/>
    <property type="match status" value="1"/>
</dbReference>
<dbReference type="GO" id="GO:0071949">
    <property type="term" value="F:FAD binding"/>
    <property type="evidence" value="ECO:0007669"/>
    <property type="project" value="InterPro"/>
</dbReference>
<dbReference type="InterPro" id="IPR051704">
    <property type="entry name" value="FAD_aromatic-hydroxylase"/>
</dbReference>
<evidence type="ECO:0000259" key="1">
    <source>
        <dbReference type="Pfam" id="PF01494"/>
    </source>
</evidence>
<evidence type="ECO:0000313" key="3">
    <source>
        <dbReference type="Proteomes" id="UP000311713"/>
    </source>
</evidence>
<comment type="caution">
    <text evidence="2">The sequence shown here is derived from an EMBL/GenBank/DDBJ whole genome shotgun (WGS) entry which is preliminary data.</text>
</comment>
<dbReference type="Proteomes" id="UP000311713">
    <property type="component" value="Unassembled WGS sequence"/>
</dbReference>
<dbReference type="Gene3D" id="3.50.50.60">
    <property type="entry name" value="FAD/NAD(P)-binding domain"/>
    <property type="match status" value="1"/>
</dbReference>
<protein>
    <submittedName>
        <fullName evidence="2">FAD-dependent oxidoreductase</fullName>
    </submittedName>
</protein>